<dbReference type="EMBL" id="LT550942">
    <property type="protein sequence ID" value="SAL96368.1"/>
    <property type="molecule type" value="Genomic_DNA"/>
</dbReference>
<sequence length="295" mass="34392">MPKQTPTPNDRKHCSDCQRMRDISLFAGRIDGYSTCRPCRNKRTPIPVAPARDEMITLDELDDHYFDLSDEDDDDDDEHNICFDGHIHLDDSQINNTNKEIIASIFDKVEQVSGYKYTSKGVANPRKRRAIAFYGWCAQRTDVNRQIPDDQTRRFCERMQTYDCGGELKGVLHKDQRWATLTVTHGSSHPRHQEDRRPQTTMEVRNFITANTDNNTSPALYRLVQRTFGPETTRSQVAYWRQQAMESRYRLNDDQFTSSKCKEKRTGSNSFSYVGDDWYSGIVIDELIDKIRRKD</sequence>
<name>A0A163LT68_ABSGL</name>
<dbReference type="InParanoid" id="A0A163LT68"/>
<evidence type="ECO:0000313" key="2">
    <source>
        <dbReference type="Proteomes" id="UP000078561"/>
    </source>
</evidence>
<proteinExistence type="predicted"/>
<accession>A0A163LT68</accession>
<dbReference type="OrthoDB" id="2279663at2759"/>
<gene>
    <name evidence="1" type="primary">ABSGL_01766.1 scaffold 2126</name>
</gene>
<evidence type="ECO:0000313" key="1">
    <source>
        <dbReference type="EMBL" id="SAL96368.1"/>
    </source>
</evidence>
<organism evidence="1">
    <name type="scientific">Absidia glauca</name>
    <name type="common">Pin mould</name>
    <dbReference type="NCBI Taxonomy" id="4829"/>
    <lineage>
        <taxon>Eukaryota</taxon>
        <taxon>Fungi</taxon>
        <taxon>Fungi incertae sedis</taxon>
        <taxon>Mucoromycota</taxon>
        <taxon>Mucoromycotina</taxon>
        <taxon>Mucoromycetes</taxon>
        <taxon>Mucorales</taxon>
        <taxon>Cunninghamellaceae</taxon>
        <taxon>Absidia</taxon>
    </lineage>
</organism>
<dbReference type="AlphaFoldDB" id="A0A163LT68"/>
<keyword evidence="2" id="KW-1185">Reference proteome</keyword>
<dbReference type="Proteomes" id="UP000078561">
    <property type="component" value="Unassembled WGS sequence"/>
</dbReference>
<protein>
    <submittedName>
        <fullName evidence="1">Uncharacterized protein</fullName>
    </submittedName>
</protein>
<reference evidence="1" key="1">
    <citation type="submission" date="2016-04" db="EMBL/GenBank/DDBJ databases">
        <authorList>
            <person name="Evans L.H."/>
            <person name="Alamgir A."/>
            <person name="Owens N."/>
            <person name="Weber N.D."/>
            <person name="Virtaneva K."/>
            <person name="Barbian K."/>
            <person name="Babar A."/>
            <person name="Rosenke K."/>
        </authorList>
    </citation>
    <scope>NUCLEOTIDE SEQUENCE [LARGE SCALE GENOMIC DNA]</scope>
    <source>
        <strain evidence="1">CBS 101.48</strain>
    </source>
</reference>